<dbReference type="PROSITE" id="PS51012">
    <property type="entry name" value="ABC_TM2"/>
    <property type="match status" value="1"/>
</dbReference>
<keyword evidence="4 5" id="KW-0472">Membrane</keyword>
<reference evidence="7" key="1">
    <citation type="journal article" date="2020" name="mSystems">
        <title>Genome- and Community-Level Interaction Insights into Carbon Utilization and Element Cycling Functions of Hydrothermarchaeota in Hydrothermal Sediment.</title>
        <authorList>
            <person name="Zhou Z."/>
            <person name="Liu Y."/>
            <person name="Xu W."/>
            <person name="Pan J."/>
            <person name="Luo Z.H."/>
            <person name="Li M."/>
        </authorList>
    </citation>
    <scope>NUCLEOTIDE SEQUENCE [LARGE SCALE GENOMIC DNA]</scope>
    <source>
        <strain evidence="7">SpSt-110</strain>
    </source>
</reference>
<dbReference type="InterPro" id="IPR047817">
    <property type="entry name" value="ABC2_TM_bact-type"/>
</dbReference>
<dbReference type="EMBL" id="DRYK01000055">
    <property type="protein sequence ID" value="HHP67909.1"/>
    <property type="molecule type" value="Genomic_DNA"/>
</dbReference>
<evidence type="ECO:0000313" key="7">
    <source>
        <dbReference type="EMBL" id="HHP67909.1"/>
    </source>
</evidence>
<evidence type="ECO:0000256" key="1">
    <source>
        <dbReference type="ARBA" id="ARBA00004141"/>
    </source>
</evidence>
<dbReference type="AlphaFoldDB" id="A0A7J3XZK7"/>
<sequence>MSISVLVIAGRDLKRFWSYKFWLAGQVVMNIADIVIFGLLFNNMVNRSLIPDYIKFVTPGILSLALFISSFSIGREVGVELRREVTDYLLSLPVSRLELVLGRFVGGAFRGLIYQFGFLILAMLLVGQPSPGAWLVIAYTSILLSFAMSGLSIALSTVTRDFNLQATIRSVVYYVLFFFSNIFYPTQVISIRFGPLASLVAYSPLSIATTLYRWGFGYLREVDVVSNMVLLGLWTIVLILLSAAIYLRNLTRRG</sequence>
<feature type="transmembrane region" description="Helical" evidence="5">
    <location>
        <begin position="133"/>
        <end position="154"/>
    </location>
</feature>
<feature type="transmembrane region" description="Helical" evidence="5">
    <location>
        <begin position="21"/>
        <end position="41"/>
    </location>
</feature>
<keyword evidence="2 5" id="KW-0812">Transmembrane</keyword>
<evidence type="ECO:0000256" key="4">
    <source>
        <dbReference type="ARBA" id="ARBA00023136"/>
    </source>
</evidence>
<comment type="caution">
    <text evidence="7">The sequence shown here is derived from an EMBL/GenBank/DDBJ whole genome shotgun (WGS) entry which is preliminary data.</text>
</comment>
<keyword evidence="3 5" id="KW-1133">Transmembrane helix</keyword>
<evidence type="ECO:0000256" key="3">
    <source>
        <dbReference type="ARBA" id="ARBA00022989"/>
    </source>
</evidence>
<accession>A0A7J3XZK7</accession>
<dbReference type="PANTHER" id="PTHR43229">
    <property type="entry name" value="NODULATION PROTEIN J"/>
    <property type="match status" value="1"/>
</dbReference>
<comment type="subcellular location">
    <subcellularLocation>
        <location evidence="1">Membrane</location>
        <topology evidence="1">Multi-pass membrane protein</topology>
    </subcellularLocation>
</comment>
<feature type="domain" description="ABC transmembrane type-2" evidence="6">
    <location>
        <begin position="21"/>
        <end position="249"/>
    </location>
</feature>
<feature type="transmembrane region" description="Helical" evidence="5">
    <location>
        <begin position="228"/>
        <end position="247"/>
    </location>
</feature>
<dbReference type="Pfam" id="PF01061">
    <property type="entry name" value="ABC2_membrane"/>
    <property type="match status" value="1"/>
</dbReference>
<name>A0A7J3XZK7_9CREN</name>
<proteinExistence type="predicted"/>
<feature type="transmembrane region" description="Helical" evidence="5">
    <location>
        <begin position="53"/>
        <end position="73"/>
    </location>
</feature>
<dbReference type="InterPro" id="IPR013525">
    <property type="entry name" value="ABC2_TM"/>
</dbReference>
<dbReference type="InterPro" id="IPR051784">
    <property type="entry name" value="Nod_factor_ABC_transporter"/>
</dbReference>
<protein>
    <submittedName>
        <fullName evidence="7">ABC transporter permease</fullName>
    </submittedName>
</protein>
<feature type="transmembrane region" description="Helical" evidence="5">
    <location>
        <begin position="104"/>
        <end position="126"/>
    </location>
</feature>
<dbReference type="InterPro" id="IPR000412">
    <property type="entry name" value="ABC_2_transport"/>
</dbReference>
<dbReference type="GO" id="GO:0043190">
    <property type="term" value="C:ATP-binding cassette (ABC) transporter complex"/>
    <property type="evidence" value="ECO:0007669"/>
    <property type="project" value="InterPro"/>
</dbReference>
<organism evidence="7">
    <name type="scientific">Thermogladius calderae</name>
    <dbReference type="NCBI Taxonomy" id="1200300"/>
    <lineage>
        <taxon>Archaea</taxon>
        <taxon>Thermoproteota</taxon>
        <taxon>Thermoprotei</taxon>
        <taxon>Desulfurococcales</taxon>
        <taxon>Desulfurococcaceae</taxon>
        <taxon>Thermogladius</taxon>
    </lineage>
</organism>
<gene>
    <name evidence="7" type="ORF">ENM60_03865</name>
</gene>
<dbReference type="PANTHER" id="PTHR43229:SF2">
    <property type="entry name" value="NODULATION PROTEIN J"/>
    <property type="match status" value="1"/>
</dbReference>
<evidence type="ECO:0000259" key="6">
    <source>
        <dbReference type="PROSITE" id="PS51012"/>
    </source>
</evidence>
<dbReference type="PIRSF" id="PIRSF006648">
    <property type="entry name" value="DrrB"/>
    <property type="match status" value="1"/>
</dbReference>
<evidence type="ECO:0000256" key="2">
    <source>
        <dbReference type="ARBA" id="ARBA00022692"/>
    </source>
</evidence>
<feature type="transmembrane region" description="Helical" evidence="5">
    <location>
        <begin position="166"/>
        <end position="184"/>
    </location>
</feature>
<dbReference type="GO" id="GO:0140359">
    <property type="term" value="F:ABC-type transporter activity"/>
    <property type="evidence" value="ECO:0007669"/>
    <property type="project" value="InterPro"/>
</dbReference>
<evidence type="ECO:0000256" key="5">
    <source>
        <dbReference type="SAM" id="Phobius"/>
    </source>
</evidence>